<dbReference type="RefSeq" id="XP_012899392.1">
    <property type="nucleotide sequence ID" value="XM_013043938.1"/>
</dbReference>
<dbReference type="PANTHER" id="PTHR12770">
    <property type="entry name" value="RUS1 FAMILY PROTEIN C16ORF58"/>
    <property type="match status" value="1"/>
</dbReference>
<dbReference type="OMA" id="LESSMWH"/>
<comment type="similarity">
    <text evidence="1">Belongs to the RUS1 family.</text>
</comment>
<keyword evidence="2" id="KW-0812">Transmembrane</keyword>
<dbReference type="PANTHER" id="PTHR12770:SF22">
    <property type="entry name" value="PROTEIN ROOT UVB SENSITIVE 1, CHLOROPLASTIC"/>
    <property type="match status" value="1"/>
</dbReference>
<evidence type="ECO:0000313" key="5">
    <source>
        <dbReference type="Proteomes" id="UP000008312"/>
    </source>
</evidence>
<dbReference type="GeneID" id="24921944"/>
<dbReference type="AlphaFoldDB" id="D8MBA5"/>
<feature type="transmembrane region" description="Helical" evidence="2">
    <location>
        <begin position="263"/>
        <end position="281"/>
    </location>
</feature>
<dbReference type="EMBL" id="FN668691">
    <property type="protein sequence ID" value="CBK25344.2"/>
    <property type="molecule type" value="Genomic_DNA"/>
</dbReference>
<dbReference type="Pfam" id="PF04884">
    <property type="entry name" value="UVB_sens_prot"/>
    <property type="match status" value="1"/>
</dbReference>
<evidence type="ECO:0000256" key="1">
    <source>
        <dbReference type="ARBA" id="ARBA00007558"/>
    </source>
</evidence>
<keyword evidence="5" id="KW-1185">Reference proteome</keyword>
<keyword evidence="2" id="KW-1133">Transmembrane helix</keyword>
<feature type="transmembrane region" description="Helical" evidence="2">
    <location>
        <begin position="144"/>
        <end position="164"/>
    </location>
</feature>
<accession>D8MBA5</accession>
<protein>
    <recommendedName>
        <fullName evidence="3">Protein root UVB sensitive/RUS domain-containing protein</fullName>
    </recommendedName>
</protein>
<gene>
    <name evidence="4" type="ORF">GSBLH_T00004957001</name>
</gene>
<dbReference type="InParanoid" id="D8MBA5"/>
<sequence length="409" mass="44763">MLVSAKGLGTLRFVGRPCFFAKALNSSLGSARLFSQVRDPFPEDDKDNAATSLGISEYYKGKLYTLTFDKESNRIKKESTTSLRNHTLTLPVFIKTTKLKLTDIFLPRNYPSSVKGKYLNYCSWAAFGMGLSAAGGVLSTQSMLFAIGMGAGAVPMAAALNWVLKDGLGQLGGMAFTALVNSRLDADSRGWRILSAWLLEISTWLEVMTPLFPHSFLLLATLANVGKNISWLAGSATRAGIRYGFVNAHNMGDITAKEGSQTVAITVFGTFLGIVISNLIGHGHMEYVLMSSMCISAVSLFSIYQSLRCVSLPTLNYQVGRSSVSRCLLSSSNDQLKAYYHGFLLRKAIKESGVQDVGFNTLIDLVKQTKNEVETGFPLYLEKLVQAGWNSNDLFLEEKSQRYCNCVVC</sequence>
<evidence type="ECO:0000313" key="4">
    <source>
        <dbReference type="EMBL" id="CBK25344.2"/>
    </source>
</evidence>
<dbReference type="InterPro" id="IPR006968">
    <property type="entry name" value="RUS_fam"/>
</dbReference>
<evidence type="ECO:0000259" key="3">
    <source>
        <dbReference type="Pfam" id="PF04884"/>
    </source>
</evidence>
<feature type="transmembrane region" description="Helical" evidence="2">
    <location>
        <begin position="118"/>
        <end position="138"/>
    </location>
</feature>
<keyword evidence="2" id="KW-0472">Membrane</keyword>
<proteinExistence type="inferred from homology"/>
<dbReference type="Proteomes" id="UP000008312">
    <property type="component" value="Unassembled WGS sequence"/>
</dbReference>
<dbReference type="InterPro" id="IPR054549">
    <property type="entry name" value="UVB_sens_RUS_dom"/>
</dbReference>
<reference evidence="4" key="1">
    <citation type="submission" date="2010-02" db="EMBL/GenBank/DDBJ databases">
        <title>Sequencing and annotation of the Blastocystis hominis genome.</title>
        <authorList>
            <person name="Wincker P."/>
        </authorList>
    </citation>
    <scope>NUCLEOTIDE SEQUENCE</scope>
    <source>
        <strain evidence="4">Singapore isolate B</strain>
    </source>
</reference>
<organism evidence="4">
    <name type="scientific">Blastocystis hominis</name>
    <dbReference type="NCBI Taxonomy" id="12968"/>
    <lineage>
        <taxon>Eukaryota</taxon>
        <taxon>Sar</taxon>
        <taxon>Stramenopiles</taxon>
        <taxon>Bigyra</taxon>
        <taxon>Opalozoa</taxon>
        <taxon>Opalinata</taxon>
        <taxon>Blastocystidae</taxon>
        <taxon>Blastocystis</taxon>
    </lineage>
</organism>
<evidence type="ECO:0000256" key="2">
    <source>
        <dbReference type="SAM" id="Phobius"/>
    </source>
</evidence>
<name>D8MBA5_BLAHO</name>
<dbReference type="OrthoDB" id="19606at2759"/>
<feature type="domain" description="Protein root UVB sensitive/RUS" evidence="3">
    <location>
        <begin position="100"/>
        <end position="319"/>
    </location>
</feature>